<proteinExistence type="predicted"/>
<protein>
    <submittedName>
        <fullName evidence="1">Uncharacterized protein</fullName>
    </submittedName>
</protein>
<keyword evidence="2" id="KW-1185">Reference proteome</keyword>
<organism evidence="1 2">
    <name type="scientific">Riccia sorocarpa</name>
    <dbReference type="NCBI Taxonomy" id="122646"/>
    <lineage>
        <taxon>Eukaryota</taxon>
        <taxon>Viridiplantae</taxon>
        <taxon>Streptophyta</taxon>
        <taxon>Embryophyta</taxon>
        <taxon>Marchantiophyta</taxon>
        <taxon>Marchantiopsida</taxon>
        <taxon>Marchantiidae</taxon>
        <taxon>Marchantiales</taxon>
        <taxon>Ricciaceae</taxon>
        <taxon>Riccia</taxon>
    </lineage>
</organism>
<dbReference type="EMBL" id="JBJQOH010000007">
    <property type="protein sequence ID" value="KAL3679975.1"/>
    <property type="molecule type" value="Genomic_DNA"/>
</dbReference>
<name>A0ABD3GPL5_9MARC</name>
<gene>
    <name evidence="1" type="ORF">R1sor_022931</name>
</gene>
<sequence>MLVAIRASVMRQTDTVRVWSKLVEAVIASIQLMHEETGLINLRRPKCVWRYTRDRTFVDRSLLSSFSEREFIKCMRVKPSTFDYLCSMLAPELQKRSAAGGMPLQNRIAVALNRLGTEDMHREAIEFLEQEKIVEFRRLKYEATVKLLDYGRVEVDRSTISAEEMVAKMYDDNADEVFQPDTRLVGTIDLQFLRDGDIMREQISKSLYLEHLERDTNIAFDEGIHVEDDTESEYDSLE</sequence>
<dbReference type="AlphaFoldDB" id="A0ABD3GPL5"/>
<reference evidence="1 2" key="1">
    <citation type="submission" date="2024-09" db="EMBL/GenBank/DDBJ databases">
        <title>Chromosome-scale assembly of Riccia sorocarpa.</title>
        <authorList>
            <person name="Paukszto L."/>
        </authorList>
    </citation>
    <scope>NUCLEOTIDE SEQUENCE [LARGE SCALE GENOMIC DNA]</scope>
    <source>
        <strain evidence="1">LP-2024</strain>
        <tissue evidence="1">Aerial parts of the thallus</tissue>
    </source>
</reference>
<evidence type="ECO:0000313" key="2">
    <source>
        <dbReference type="Proteomes" id="UP001633002"/>
    </source>
</evidence>
<dbReference type="Proteomes" id="UP001633002">
    <property type="component" value="Unassembled WGS sequence"/>
</dbReference>
<comment type="caution">
    <text evidence="1">The sequence shown here is derived from an EMBL/GenBank/DDBJ whole genome shotgun (WGS) entry which is preliminary data.</text>
</comment>
<evidence type="ECO:0000313" key="1">
    <source>
        <dbReference type="EMBL" id="KAL3679975.1"/>
    </source>
</evidence>
<accession>A0ABD3GPL5</accession>